<dbReference type="EMBL" id="BMYI01000065">
    <property type="protein sequence ID" value="GHC42625.1"/>
    <property type="molecule type" value="Genomic_DNA"/>
</dbReference>
<proteinExistence type="predicted"/>
<evidence type="ECO:0000313" key="1">
    <source>
        <dbReference type="EMBL" id="GHC42625.1"/>
    </source>
</evidence>
<organism evidence="1 2">
    <name type="scientific">Gemmobacter nanjingensis</name>
    <dbReference type="NCBI Taxonomy" id="488454"/>
    <lineage>
        <taxon>Bacteria</taxon>
        <taxon>Pseudomonadati</taxon>
        <taxon>Pseudomonadota</taxon>
        <taxon>Alphaproteobacteria</taxon>
        <taxon>Rhodobacterales</taxon>
        <taxon>Paracoccaceae</taxon>
        <taxon>Gemmobacter</taxon>
    </lineage>
</organism>
<sequence length="57" mass="5908">MIVWAEADAAGLPAVTGKCTNPQDVPEGAVIVPPGIDPATCILRGGEWLPQPQEETP</sequence>
<name>A0ABQ3FU27_9RHOB</name>
<reference evidence="2" key="1">
    <citation type="journal article" date="2019" name="Int. J. Syst. Evol. Microbiol.">
        <title>The Global Catalogue of Microorganisms (GCM) 10K type strain sequencing project: providing services to taxonomists for standard genome sequencing and annotation.</title>
        <authorList>
            <consortium name="The Broad Institute Genomics Platform"/>
            <consortium name="The Broad Institute Genome Sequencing Center for Infectious Disease"/>
            <person name="Wu L."/>
            <person name="Ma J."/>
        </authorList>
    </citation>
    <scope>NUCLEOTIDE SEQUENCE [LARGE SCALE GENOMIC DNA]</scope>
    <source>
        <strain evidence="2">KCTC 23298</strain>
    </source>
</reference>
<protein>
    <submittedName>
        <fullName evidence="1">Uncharacterized protein</fullName>
    </submittedName>
</protein>
<accession>A0ABQ3FU27</accession>
<gene>
    <name evidence="1" type="ORF">GCM10007291_50380</name>
</gene>
<evidence type="ECO:0000313" key="2">
    <source>
        <dbReference type="Proteomes" id="UP000658305"/>
    </source>
</evidence>
<dbReference type="RefSeq" id="WP_189383205.1">
    <property type="nucleotide sequence ID" value="NZ_BMYI01000065.1"/>
</dbReference>
<dbReference type="Proteomes" id="UP000658305">
    <property type="component" value="Unassembled WGS sequence"/>
</dbReference>
<comment type="caution">
    <text evidence="1">The sequence shown here is derived from an EMBL/GenBank/DDBJ whole genome shotgun (WGS) entry which is preliminary data.</text>
</comment>
<keyword evidence="2" id="KW-1185">Reference proteome</keyword>